<gene>
    <name evidence="3 5" type="primary">gcvH</name>
    <name evidence="5" type="ORF">GCM10008015_19480</name>
</gene>
<dbReference type="NCBIfam" id="NF002270">
    <property type="entry name" value="PRK01202.1"/>
    <property type="match status" value="1"/>
</dbReference>
<dbReference type="PROSITE" id="PS00189">
    <property type="entry name" value="LIPOYL"/>
    <property type="match status" value="1"/>
</dbReference>
<keyword evidence="6" id="KW-1185">Reference proteome</keyword>
<evidence type="ECO:0000259" key="4">
    <source>
        <dbReference type="PROSITE" id="PS50968"/>
    </source>
</evidence>
<comment type="cofactor">
    <cofactor evidence="3">
        <name>(R)-lipoate</name>
        <dbReference type="ChEBI" id="CHEBI:83088"/>
    </cofactor>
    <text evidence="3">Binds 1 lipoyl cofactor covalently.</text>
</comment>
<dbReference type="InterPro" id="IPR011053">
    <property type="entry name" value="Single_hybrid_motif"/>
</dbReference>
<dbReference type="InterPro" id="IPR017453">
    <property type="entry name" value="GCV_H_sub"/>
</dbReference>
<feature type="modified residue" description="N6-lipoyllysine" evidence="3">
    <location>
        <position position="80"/>
    </location>
</feature>
<feature type="domain" description="Lipoyl-binding" evidence="4">
    <location>
        <begin position="39"/>
        <end position="121"/>
    </location>
</feature>
<dbReference type="PANTHER" id="PTHR11715">
    <property type="entry name" value="GLYCINE CLEAVAGE SYSTEM H PROTEIN"/>
    <property type="match status" value="1"/>
</dbReference>
<dbReference type="Proteomes" id="UP000658793">
    <property type="component" value="Unassembled WGS sequence"/>
</dbReference>
<dbReference type="HAMAP" id="MF_00272">
    <property type="entry name" value="GcvH"/>
    <property type="match status" value="1"/>
</dbReference>
<evidence type="ECO:0000313" key="6">
    <source>
        <dbReference type="Proteomes" id="UP000658793"/>
    </source>
</evidence>
<proteinExistence type="inferred from homology"/>
<evidence type="ECO:0000256" key="2">
    <source>
        <dbReference type="ARBA" id="ARBA00022823"/>
    </source>
</evidence>
<dbReference type="InterPro" id="IPR002930">
    <property type="entry name" value="GCV_H"/>
</dbReference>
<dbReference type="Gene3D" id="2.40.50.100">
    <property type="match status" value="1"/>
</dbReference>
<name>A0ABQ1HI20_9FLAO</name>
<comment type="subunit">
    <text evidence="3">The glycine cleavage system is composed of four proteins: P, T, L and H.</text>
</comment>
<protein>
    <recommendedName>
        <fullName evidence="3">Glycine cleavage system H protein</fullName>
    </recommendedName>
</protein>
<comment type="caution">
    <text evidence="5">The sequence shown here is derived from an EMBL/GenBank/DDBJ whole genome shotgun (WGS) entry which is preliminary data.</text>
</comment>
<organism evidence="5 6">
    <name type="scientific">Flavobacterium palustre</name>
    <dbReference type="NCBI Taxonomy" id="1476463"/>
    <lineage>
        <taxon>Bacteria</taxon>
        <taxon>Pseudomonadati</taxon>
        <taxon>Bacteroidota</taxon>
        <taxon>Flavobacteriia</taxon>
        <taxon>Flavobacteriales</taxon>
        <taxon>Flavobacteriaceae</taxon>
        <taxon>Flavobacterium</taxon>
    </lineage>
</organism>
<comment type="function">
    <text evidence="3">The glycine cleavage system catalyzes the degradation of glycine. The H protein shuttles the methylamine group of glycine from the P protein to the T protein.</text>
</comment>
<evidence type="ECO:0000256" key="1">
    <source>
        <dbReference type="ARBA" id="ARBA00009249"/>
    </source>
</evidence>
<dbReference type="Pfam" id="PF01597">
    <property type="entry name" value="GCV_H"/>
    <property type="match status" value="1"/>
</dbReference>
<sequence>MLHLPKNNNYHISITITMNIPANLKYTKDHEWVSLEGDVATVGITHFAQKELGDIVYVEVETLDQTLDKDEVFGTVEAVKTVSDLFLPLSGEIIEFNTGLEDAPELVNSDPYGDGWMIKVKVADLAEYETLLTAEGYKELIGA</sequence>
<dbReference type="InterPro" id="IPR000089">
    <property type="entry name" value="Biotin_lipoyl"/>
</dbReference>
<dbReference type="NCBIfam" id="TIGR00527">
    <property type="entry name" value="gcvH"/>
    <property type="match status" value="1"/>
</dbReference>
<reference evidence="6" key="1">
    <citation type="journal article" date="2019" name="Int. J. Syst. Evol. Microbiol.">
        <title>The Global Catalogue of Microorganisms (GCM) 10K type strain sequencing project: providing services to taxonomists for standard genome sequencing and annotation.</title>
        <authorList>
            <consortium name="The Broad Institute Genomics Platform"/>
            <consortium name="The Broad Institute Genome Sequencing Center for Infectious Disease"/>
            <person name="Wu L."/>
            <person name="Ma J."/>
        </authorList>
    </citation>
    <scope>NUCLEOTIDE SEQUENCE [LARGE SCALE GENOMIC DNA]</scope>
    <source>
        <strain evidence="6">CGMCC 1.12811</strain>
    </source>
</reference>
<dbReference type="InterPro" id="IPR003016">
    <property type="entry name" value="2-oxoA_DH_lipoyl-BS"/>
</dbReference>
<accession>A0ABQ1HI20</accession>
<dbReference type="PROSITE" id="PS50968">
    <property type="entry name" value="BIOTINYL_LIPOYL"/>
    <property type="match status" value="1"/>
</dbReference>
<comment type="similarity">
    <text evidence="1 3">Belongs to the GcvH family.</text>
</comment>
<keyword evidence="2 3" id="KW-0450">Lipoyl</keyword>
<dbReference type="EMBL" id="BMGA01000004">
    <property type="protein sequence ID" value="GGA78834.1"/>
    <property type="molecule type" value="Genomic_DNA"/>
</dbReference>
<evidence type="ECO:0000313" key="5">
    <source>
        <dbReference type="EMBL" id="GGA78834.1"/>
    </source>
</evidence>
<dbReference type="PANTHER" id="PTHR11715:SF3">
    <property type="entry name" value="GLYCINE CLEAVAGE SYSTEM H PROTEIN-RELATED"/>
    <property type="match status" value="1"/>
</dbReference>
<evidence type="ECO:0000256" key="3">
    <source>
        <dbReference type="HAMAP-Rule" id="MF_00272"/>
    </source>
</evidence>
<dbReference type="CDD" id="cd06848">
    <property type="entry name" value="GCS_H"/>
    <property type="match status" value="1"/>
</dbReference>
<dbReference type="InterPro" id="IPR033753">
    <property type="entry name" value="GCV_H/Fam206"/>
</dbReference>
<dbReference type="SUPFAM" id="SSF51230">
    <property type="entry name" value="Single hybrid motif"/>
    <property type="match status" value="1"/>
</dbReference>